<keyword evidence="3" id="KW-1185">Reference proteome</keyword>
<organism evidence="2 3">
    <name type="scientific">Dyadobacter jejuensis</name>
    <dbReference type="NCBI Taxonomy" id="1082580"/>
    <lineage>
        <taxon>Bacteria</taxon>
        <taxon>Pseudomonadati</taxon>
        <taxon>Bacteroidota</taxon>
        <taxon>Cytophagia</taxon>
        <taxon>Cytophagales</taxon>
        <taxon>Spirosomataceae</taxon>
        <taxon>Dyadobacter</taxon>
    </lineage>
</organism>
<proteinExistence type="predicted"/>
<dbReference type="EMBL" id="QGDT01000003">
    <property type="protein sequence ID" value="PWJ58986.1"/>
    <property type="molecule type" value="Genomic_DNA"/>
</dbReference>
<keyword evidence="1" id="KW-0812">Transmembrane</keyword>
<protein>
    <submittedName>
        <fullName evidence="2">Uncharacterized protein</fullName>
    </submittedName>
</protein>
<feature type="transmembrane region" description="Helical" evidence="1">
    <location>
        <begin position="15"/>
        <end position="35"/>
    </location>
</feature>
<dbReference type="Proteomes" id="UP000245880">
    <property type="component" value="Unassembled WGS sequence"/>
</dbReference>
<reference evidence="2 3" key="1">
    <citation type="submission" date="2018-03" db="EMBL/GenBank/DDBJ databases">
        <title>Genomic Encyclopedia of Archaeal and Bacterial Type Strains, Phase II (KMG-II): from individual species to whole genera.</title>
        <authorList>
            <person name="Goeker M."/>
        </authorList>
    </citation>
    <scope>NUCLEOTIDE SEQUENCE [LARGE SCALE GENOMIC DNA]</scope>
    <source>
        <strain evidence="2 3">DSM 100346</strain>
    </source>
</reference>
<dbReference type="AlphaFoldDB" id="A0A316AN56"/>
<evidence type="ECO:0000313" key="2">
    <source>
        <dbReference type="EMBL" id="PWJ58986.1"/>
    </source>
</evidence>
<evidence type="ECO:0000256" key="1">
    <source>
        <dbReference type="SAM" id="Phobius"/>
    </source>
</evidence>
<keyword evidence="1" id="KW-0472">Membrane</keyword>
<comment type="caution">
    <text evidence="2">The sequence shown here is derived from an EMBL/GenBank/DDBJ whole genome shotgun (WGS) entry which is preliminary data.</text>
</comment>
<sequence length="37" mass="4388">MGCNRGFKRILQPILVEYGVFILKVPYIYNILYILKV</sequence>
<keyword evidence="1" id="KW-1133">Transmembrane helix</keyword>
<evidence type="ECO:0000313" key="3">
    <source>
        <dbReference type="Proteomes" id="UP000245880"/>
    </source>
</evidence>
<gene>
    <name evidence="2" type="ORF">CLV98_103359</name>
</gene>
<name>A0A316AN56_9BACT</name>
<accession>A0A316AN56</accession>